<dbReference type="RefSeq" id="WP_145430465.1">
    <property type="nucleotide sequence ID" value="NZ_CP036339.1"/>
</dbReference>
<feature type="region of interest" description="Disordered" evidence="1">
    <location>
        <begin position="100"/>
        <end position="120"/>
    </location>
</feature>
<dbReference type="Pfam" id="PF07638">
    <property type="entry name" value="Sigma70_ECF"/>
    <property type="match status" value="1"/>
</dbReference>
<feature type="domain" description="RNA polymerase sigma-70 ECF-like HTH" evidence="2">
    <location>
        <begin position="16"/>
        <end position="168"/>
    </location>
</feature>
<dbReference type="AlphaFoldDB" id="A0A517TSE4"/>
<sequence length="204" mass="22511">MASTPESVLLNQICPDYDAEAKLKDLLVARARVAAVALLNEDLVARVSITEAACSAAHSLIGGVRSGTVDPSDSKELYRLLLHRTKCKIIDRVRGATAQKRDARRETADDVQEIPREESSPAVEASLNEMSLEYAKLLCEPEDDVYRCINLLGLLSGYKPAEIQQALEAQAWLAPDECPTIPAIRLWLEAERERIQNTLGIDEN</sequence>
<reference evidence="3 4" key="1">
    <citation type="submission" date="2019-02" db="EMBL/GenBank/DDBJ databases">
        <title>Deep-cultivation of Planctomycetes and their phenomic and genomic characterization uncovers novel biology.</title>
        <authorList>
            <person name="Wiegand S."/>
            <person name="Jogler M."/>
            <person name="Boedeker C."/>
            <person name="Pinto D."/>
            <person name="Vollmers J."/>
            <person name="Rivas-Marin E."/>
            <person name="Kohn T."/>
            <person name="Peeters S.H."/>
            <person name="Heuer A."/>
            <person name="Rast P."/>
            <person name="Oberbeckmann S."/>
            <person name="Bunk B."/>
            <person name="Jeske O."/>
            <person name="Meyerdierks A."/>
            <person name="Storesund J.E."/>
            <person name="Kallscheuer N."/>
            <person name="Luecker S."/>
            <person name="Lage O.M."/>
            <person name="Pohl T."/>
            <person name="Merkel B.J."/>
            <person name="Hornburger P."/>
            <person name="Mueller R.-W."/>
            <person name="Bruemmer F."/>
            <person name="Labrenz M."/>
            <person name="Spormann A.M."/>
            <person name="Op den Camp H."/>
            <person name="Overmann J."/>
            <person name="Amann R."/>
            <person name="Jetten M.S.M."/>
            <person name="Mascher T."/>
            <person name="Medema M.H."/>
            <person name="Devos D.P."/>
            <person name="Kaster A.-K."/>
            <person name="Ovreas L."/>
            <person name="Rohde M."/>
            <person name="Galperin M.Y."/>
            <person name="Jogler C."/>
        </authorList>
    </citation>
    <scope>NUCLEOTIDE SEQUENCE [LARGE SCALE GENOMIC DNA]</scope>
    <source>
        <strain evidence="3 4">I41</strain>
    </source>
</reference>
<proteinExistence type="predicted"/>
<evidence type="ECO:0000256" key="1">
    <source>
        <dbReference type="SAM" id="MobiDB-lite"/>
    </source>
</evidence>
<accession>A0A517TSE4</accession>
<dbReference type="Proteomes" id="UP000317909">
    <property type="component" value="Chromosome"/>
</dbReference>
<evidence type="ECO:0000313" key="3">
    <source>
        <dbReference type="EMBL" id="QDT71295.1"/>
    </source>
</evidence>
<keyword evidence="4" id="KW-1185">Reference proteome</keyword>
<protein>
    <recommendedName>
        <fullName evidence="2">RNA polymerase sigma-70 ECF-like HTH domain-containing protein</fullName>
    </recommendedName>
</protein>
<evidence type="ECO:0000313" key="4">
    <source>
        <dbReference type="Proteomes" id="UP000317909"/>
    </source>
</evidence>
<dbReference type="InterPro" id="IPR053812">
    <property type="entry name" value="HTH_Sigma70_ECF-like"/>
</dbReference>
<feature type="compositionally biased region" description="Basic and acidic residues" evidence="1">
    <location>
        <begin position="100"/>
        <end position="119"/>
    </location>
</feature>
<dbReference type="EMBL" id="CP036339">
    <property type="protein sequence ID" value="QDT71295.1"/>
    <property type="molecule type" value="Genomic_DNA"/>
</dbReference>
<organism evidence="3 4">
    <name type="scientific">Lacipirellula limnantheis</name>
    <dbReference type="NCBI Taxonomy" id="2528024"/>
    <lineage>
        <taxon>Bacteria</taxon>
        <taxon>Pseudomonadati</taxon>
        <taxon>Planctomycetota</taxon>
        <taxon>Planctomycetia</taxon>
        <taxon>Pirellulales</taxon>
        <taxon>Lacipirellulaceae</taxon>
        <taxon>Lacipirellula</taxon>
    </lineage>
</organism>
<gene>
    <name evidence="3" type="ORF">I41_04520</name>
</gene>
<dbReference type="KEGG" id="llh:I41_04520"/>
<name>A0A517TSE4_9BACT</name>
<evidence type="ECO:0000259" key="2">
    <source>
        <dbReference type="Pfam" id="PF07638"/>
    </source>
</evidence>